<dbReference type="Proteomes" id="UP001185028">
    <property type="component" value="Unassembled WGS sequence"/>
</dbReference>
<comment type="caution">
    <text evidence="1">The sequence shown here is derived from an EMBL/GenBank/DDBJ whole genome shotgun (WGS) entry which is preliminary data.</text>
</comment>
<dbReference type="RefSeq" id="WP_188773858.1">
    <property type="nucleotide sequence ID" value="NZ_BMMB01000001.1"/>
</dbReference>
<protein>
    <submittedName>
        <fullName evidence="1">Uncharacterized protein</fullName>
    </submittedName>
</protein>
<evidence type="ECO:0000313" key="2">
    <source>
        <dbReference type="Proteomes" id="UP001185028"/>
    </source>
</evidence>
<proteinExistence type="predicted"/>
<gene>
    <name evidence="1" type="ORF">JOC58_002351</name>
</gene>
<name>A0ABU1IYW4_9BACL</name>
<evidence type="ECO:0000313" key="1">
    <source>
        <dbReference type="EMBL" id="MDR6244458.1"/>
    </source>
</evidence>
<sequence>MDMYEEHSPQRSLRQELEEACLTGNIRDNEVPATEEVIRAIESMYVDGIPRAWWLGLKHVVHRQHSDDDQSYIGIEHIVRQYCDPDMRANQKLLFIVDEDNERHHVLALTLDEIVHVTAECRFFEYYICSNDYGWLLCENEHGEFIICKHSGLDTT</sequence>
<accession>A0ABU1IYW4</accession>
<organism evidence="1 2">
    <name type="scientific">Paenibacillus hunanensis</name>
    <dbReference type="NCBI Taxonomy" id="539262"/>
    <lineage>
        <taxon>Bacteria</taxon>
        <taxon>Bacillati</taxon>
        <taxon>Bacillota</taxon>
        <taxon>Bacilli</taxon>
        <taxon>Bacillales</taxon>
        <taxon>Paenibacillaceae</taxon>
        <taxon>Paenibacillus</taxon>
    </lineage>
</organism>
<dbReference type="EMBL" id="JAVDQH010000008">
    <property type="protein sequence ID" value="MDR6244458.1"/>
    <property type="molecule type" value="Genomic_DNA"/>
</dbReference>
<keyword evidence="2" id="KW-1185">Reference proteome</keyword>
<reference evidence="1 2" key="1">
    <citation type="submission" date="2023-07" db="EMBL/GenBank/DDBJ databases">
        <title>Genomic Encyclopedia of Type Strains, Phase IV (KMG-IV): sequencing the most valuable type-strain genomes for metagenomic binning, comparative biology and taxonomic classification.</title>
        <authorList>
            <person name="Goeker M."/>
        </authorList>
    </citation>
    <scope>NUCLEOTIDE SEQUENCE [LARGE SCALE GENOMIC DNA]</scope>
    <source>
        <strain evidence="1 2">DSM 22170</strain>
    </source>
</reference>